<dbReference type="EC" id="3.1.-.-" evidence="5"/>
<dbReference type="AlphaFoldDB" id="A0A7C3UBI2"/>
<comment type="cofactor">
    <cofactor evidence="5">
        <name>Mg(2+)</name>
        <dbReference type="ChEBI" id="CHEBI:18420"/>
    </cofactor>
</comment>
<evidence type="ECO:0000313" key="7">
    <source>
        <dbReference type="EMBL" id="HGE65890.1"/>
    </source>
</evidence>
<organism evidence="7">
    <name type="scientific">Geoglobus ahangari</name>
    <dbReference type="NCBI Taxonomy" id="113653"/>
    <lineage>
        <taxon>Archaea</taxon>
        <taxon>Methanobacteriati</taxon>
        <taxon>Methanobacteriota</taxon>
        <taxon>Archaeoglobi</taxon>
        <taxon>Archaeoglobales</taxon>
        <taxon>Archaeoglobaceae</taxon>
        <taxon>Geoglobus</taxon>
    </lineage>
</organism>
<dbReference type="PANTHER" id="PTHR39677">
    <property type="entry name" value="RIBONUCLEASE VAPC6"/>
    <property type="match status" value="1"/>
</dbReference>
<feature type="domain" description="PIN" evidence="6">
    <location>
        <begin position="5"/>
        <end position="145"/>
    </location>
</feature>
<sequence length="154" mass="18018">MGGVYVILLDTNVFYNFLFETELTDKAAGILEMDEEFCTTFTVLNELVYIISRKLAERKYGIRSYYDFRSLIASEGYNFCSQEIKSLMRLFEDLKIDVLNDYQDLDEVCTIMRTYKLLPNDALIAATCKHYGIKKIATFDEDFKRIDFLEVVEI</sequence>
<comment type="caution">
    <text evidence="7">The sequence shown here is derived from an EMBL/GenBank/DDBJ whole genome shotgun (WGS) entry which is preliminary data.</text>
</comment>
<dbReference type="Pfam" id="PF01850">
    <property type="entry name" value="PIN"/>
    <property type="match status" value="1"/>
</dbReference>
<dbReference type="InterPro" id="IPR002716">
    <property type="entry name" value="PIN_dom"/>
</dbReference>
<evidence type="ECO:0000256" key="4">
    <source>
        <dbReference type="ARBA" id="ARBA00022801"/>
    </source>
</evidence>
<evidence type="ECO:0000256" key="5">
    <source>
        <dbReference type="HAMAP-Rule" id="MF_00265"/>
    </source>
</evidence>
<evidence type="ECO:0000256" key="2">
    <source>
        <dbReference type="ARBA" id="ARBA00022722"/>
    </source>
</evidence>
<keyword evidence="4 5" id="KW-0378">Hydrolase</keyword>
<gene>
    <name evidence="5" type="primary">vapC</name>
    <name evidence="7" type="ORF">ENX77_02000</name>
</gene>
<reference evidence="7" key="1">
    <citation type="journal article" date="2020" name="mSystems">
        <title>Genome- and Community-Level Interaction Insights into Carbon Utilization and Element Cycling Functions of Hydrothermarchaeota in Hydrothermal Sediment.</title>
        <authorList>
            <person name="Zhou Z."/>
            <person name="Liu Y."/>
            <person name="Xu W."/>
            <person name="Pan J."/>
            <person name="Luo Z.H."/>
            <person name="Li M."/>
        </authorList>
    </citation>
    <scope>NUCLEOTIDE SEQUENCE [LARGE SCALE GENOMIC DNA]</scope>
    <source>
        <strain evidence="7">SpSt-97</strain>
    </source>
</reference>
<dbReference type="SMART" id="SM00670">
    <property type="entry name" value="PINc"/>
    <property type="match status" value="1"/>
</dbReference>
<evidence type="ECO:0000256" key="1">
    <source>
        <dbReference type="ARBA" id="ARBA00022649"/>
    </source>
</evidence>
<feature type="binding site" evidence="5">
    <location>
        <position position="121"/>
    </location>
    <ligand>
        <name>Mg(2+)</name>
        <dbReference type="ChEBI" id="CHEBI:18420"/>
    </ligand>
</feature>
<comment type="function">
    <text evidence="5">Toxic component of a toxin-antitoxin (TA) system. An RNase.</text>
</comment>
<keyword evidence="3 5" id="KW-0479">Metal-binding</keyword>
<dbReference type="GO" id="GO:0016787">
    <property type="term" value="F:hydrolase activity"/>
    <property type="evidence" value="ECO:0007669"/>
    <property type="project" value="UniProtKB-KW"/>
</dbReference>
<protein>
    <recommendedName>
        <fullName evidence="5">Ribonuclease VapC</fullName>
        <shortName evidence="5">RNase VapC</shortName>
        <ecNumber evidence="5">3.1.-.-</ecNumber>
    </recommendedName>
    <alternativeName>
        <fullName evidence="5">Putative toxin VapC</fullName>
    </alternativeName>
</protein>
<keyword evidence="5" id="KW-0800">Toxin</keyword>
<comment type="similarity">
    <text evidence="5">Belongs to the PINc/VapC protein family.</text>
</comment>
<keyword evidence="1 5" id="KW-1277">Toxin-antitoxin system</keyword>
<dbReference type="HAMAP" id="MF_00265">
    <property type="entry name" value="VapC_Nob1"/>
    <property type="match status" value="1"/>
</dbReference>
<evidence type="ECO:0000259" key="6">
    <source>
        <dbReference type="SMART" id="SM00670"/>
    </source>
</evidence>
<name>A0A7C3UBI2_9EURY</name>
<dbReference type="Gene3D" id="3.40.50.1010">
    <property type="entry name" value="5'-nuclease"/>
    <property type="match status" value="1"/>
</dbReference>
<dbReference type="InterPro" id="IPR029060">
    <property type="entry name" value="PIN-like_dom_sf"/>
</dbReference>
<dbReference type="PANTHER" id="PTHR39677:SF4">
    <property type="entry name" value="RIBONUCLEASE VAPC6"/>
    <property type="match status" value="1"/>
</dbReference>
<keyword evidence="2 5" id="KW-0540">Nuclease</keyword>
<dbReference type="GO" id="GO:0000287">
    <property type="term" value="F:magnesium ion binding"/>
    <property type="evidence" value="ECO:0007669"/>
    <property type="project" value="UniProtKB-UniRule"/>
</dbReference>
<dbReference type="EMBL" id="DTPI01000009">
    <property type="protein sequence ID" value="HGE65890.1"/>
    <property type="molecule type" value="Genomic_DNA"/>
</dbReference>
<keyword evidence="5" id="KW-0460">Magnesium</keyword>
<feature type="binding site" evidence="5">
    <location>
        <position position="10"/>
    </location>
    <ligand>
        <name>Mg(2+)</name>
        <dbReference type="ChEBI" id="CHEBI:18420"/>
    </ligand>
</feature>
<dbReference type="GO" id="GO:0090729">
    <property type="term" value="F:toxin activity"/>
    <property type="evidence" value="ECO:0007669"/>
    <property type="project" value="UniProtKB-KW"/>
</dbReference>
<proteinExistence type="inferred from homology"/>
<dbReference type="InterPro" id="IPR022907">
    <property type="entry name" value="VapC_family"/>
</dbReference>
<accession>A0A7C3UBI2</accession>
<dbReference type="SUPFAM" id="SSF88723">
    <property type="entry name" value="PIN domain-like"/>
    <property type="match status" value="1"/>
</dbReference>
<dbReference type="GO" id="GO:0004540">
    <property type="term" value="F:RNA nuclease activity"/>
    <property type="evidence" value="ECO:0007669"/>
    <property type="project" value="InterPro"/>
</dbReference>
<evidence type="ECO:0000256" key="3">
    <source>
        <dbReference type="ARBA" id="ARBA00022723"/>
    </source>
</evidence>